<dbReference type="Gene3D" id="2.30.30.110">
    <property type="match status" value="1"/>
</dbReference>
<dbReference type="Proteomes" id="UP000007264">
    <property type="component" value="Unassembled WGS sequence"/>
</dbReference>
<reference evidence="1 2" key="1">
    <citation type="journal article" date="2012" name="Genome Biol.">
        <title>The genome of the polar eukaryotic microalga coccomyxa subellipsoidea reveals traits of cold adaptation.</title>
        <authorList>
            <person name="Blanc G."/>
            <person name="Agarkova I."/>
            <person name="Grimwood J."/>
            <person name="Kuo A."/>
            <person name="Brueggeman A."/>
            <person name="Dunigan D."/>
            <person name="Gurnon J."/>
            <person name="Ladunga I."/>
            <person name="Lindquist E."/>
            <person name="Lucas S."/>
            <person name="Pangilinan J."/>
            <person name="Proschold T."/>
            <person name="Salamov A."/>
            <person name="Schmutz J."/>
            <person name="Weeks D."/>
            <person name="Yamada T."/>
            <person name="Claverie J.M."/>
            <person name="Grigoriev I."/>
            <person name="Van Etten J."/>
            <person name="Lomsadze A."/>
            <person name="Borodovsky M."/>
        </authorList>
    </citation>
    <scope>NUCLEOTIDE SEQUENCE [LARGE SCALE GENOMIC DNA]</scope>
    <source>
        <strain evidence="1 2">C-169</strain>
    </source>
</reference>
<dbReference type="KEGG" id="csl:COCSUDRAFT_54579"/>
<dbReference type="EMBL" id="AGSI01000018">
    <property type="protein sequence ID" value="EIE19671.1"/>
    <property type="molecule type" value="Genomic_DNA"/>
</dbReference>
<sequence length="147" mass="16083">MNHPIPEGSVARADNESYSKIQGDNYITQGCTVPSHDGCRISSKIDHEQGNNGTVAQPTRPVVVVKASPCSLRYLTVPLTSKKMMPSPKVMKLKEESYALISKLRWSDAQRLLTPYTDEVGNPKSVTPKQLQDLQALVLAHLGGTLL</sequence>
<keyword evidence="2" id="KW-1185">Reference proteome</keyword>
<dbReference type="InterPro" id="IPR011067">
    <property type="entry name" value="Plasmid_toxin/cell-grow_inhib"/>
</dbReference>
<gene>
    <name evidence="1" type="ORF">COCSUDRAFT_54579</name>
</gene>
<dbReference type="RefSeq" id="XP_005644215.1">
    <property type="nucleotide sequence ID" value="XM_005644158.1"/>
</dbReference>
<evidence type="ECO:0000313" key="2">
    <source>
        <dbReference type="Proteomes" id="UP000007264"/>
    </source>
</evidence>
<protein>
    <submittedName>
        <fullName evidence="1">Uncharacterized protein</fullName>
    </submittedName>
</protein>
<evidence type="ECO:0000313" key="1">
    <source>
        <dbReference type="EMBL" id="EIE19671.1"/>
    </source>
</evidence>
<proteinExistence type="predicted"/>
<accession>I0YMQ2</accession>
<name>I0YMQ2_COCSC</name>
<organism evidence="1 2">
    <name type="scientific">Coccomyxa subellipsoidea (strain C-169)</name>
    <name type="common">Green microalga</name>
    <dbReference type="NCBI Taxonomy" id="574566"/>
    <lineage>
        <taxon>Eukaryota</taxon>
        <taxon>Viridiplantae</taxon>
        <taxon>Chlorophyta</taxon>
        <taxon>core chlorophytes</taxon>
        <taxon>Trebouxiophyceae</taxon>
        <taxon>Trebouxiophyceae incertae sedis</taxon>
        <taxon>Coccomyxaceae</taxon>
        <taxon>Coccomyxa</taxon>
        <taxon>Coccomyxa subellipsoidea</taxon>
    </lineage>
</organism>
<dbReference type="AlphaFoldDB" id="I0YMQ2"/>
<comment type="caution">
    <text evidence="1">The sequence shown here is derived from an EMBL/GenBank/DDBJ whole genome shotgun (WGS) entry which is preliminary data.</text>
</comment>
<dbReference type="GeneID" id="17037643"/>